<name>A0A1F6DD27_9BACT</name>
<evidence type="ECO:0000313" key="5">
    <source>
        <dbReference type="EMBL" id="OGG59324.1"/>
    </source>
</evidence>
<dbReference type="Pfam" id="PF13439">
    <property type="entry name" value="Glyco_transf_4"/>
    <property type="match status" value="1"/>
</dbReference>
<evidence type="ECO:0000313" key="6">
    <source>
        <dbReference type="Proteomes" id="UP000178042"/>
    </source>
</evidence>
<organism evidence="5 6">
    <name type="scientific">Candidatus Kaiserbacteria bacterium RIFCSPHIGHO2_02_FULL_49_16</name>
    <dbReference type="NCBI Taxonomy" id="1798490"/>
    <lineage>
        <taxon>Bacteria</taxon>
        <taxon>Candidatus Kaiseribacteriota</taxon>
    </lineage>
</organism>
<protein>
    <submittedName>
        <fullName evidence="5">Uncharacterized protein</fullName>
    </submittedName>
</protein>
<feature type="domain" description="Glycosyltransferase subfamily 4-like N-terminal" evidence="4">
    <location>
        <begin position="11"/>
        <end position="163"/>
    </location>
</feature>
<dbReference type="InterPro" id="IPR028098">
    <property type="entry name" value="Glyco_trans_4-like_N"/>
</dbReference>
<dbReference type="SUPFAM" id="SSF53756">
    <property type="entry name" value="UDP-Glycosyltransferase/glycogen phosphorylase"/>
    <property type="match status" value="1"/>
</dbReference>
<dbReference type="Pfam" id="PF00534">
    <property type="entry name" value="Glycos_transf_1"/>
    <property type="match status" value="1"/>
</dbReference>
<dbReference type="GO" id="GO:0016757">
    <property type="term" value="F:glycosyltransferase activity"/>
    <property type="evidence" value="ECO:0007669"/>
    <property type="project" value="UniProtKB-KW"/>
</dbReference>
<proteinExistence type="predicted"/>
<comment type="caution">
    <text evidence="5">The sequence shown here is derived from an EMBL/GenBank/DDBJ whole genome shotgun (WGS) entry which is preliminary data.</text>
</comment>
<dbReference type="InterPro" id="IPR001296">
    <property type="entry name" value="Glyco_trans_1"/>
</dbReference>
<evidence type="ECO:0000256" key="2">
    <source>
        <dbReference type="ARBA" id="ARBA00022679"/>
    </source>
</evidence>
<keyword evidence="2" id="KW-0808">Transferase</keyword>
<dbReference type="Gene3D" id="3.40.50.2000">
    <property type="entry name" value="Glycogen Phosphorylase B"/>
    <property type="match status" value="2"/>
</dbReference>
<feature type="domain" description="Glycosyl transferase family 1" evidence="3">
    <location>
        <begin position="171"/>
        <end position="333"/>
    </location>
</feature>
<dbReference type="CDD" id="cd03794">
    <property type="entry name" value="GT4_WbuB-like"/>
    <property type="match status" value="1"/>
</dbReference>
<evidence type="ECO:0000256" key="1">
    <source>
        <dbReference type="ARBA" id="ARBA00022676"/>
    </source>
</evidence>
<reference evidence="5 6" key="1">
    <citation type="journal article" date="2016" name="Nat. Commun.">
        <title>Thousands of microbial genomes shed light on interconnected biogeochemical processes in an aquifer system.</title>
        <authorList>
            <person name="Anantharaman K."/>
            <person name="Brown C.T."/>
            <person name="Hug L.A."/>
            <person name="Sharon I."/>
            <person name="Castelle C.J."/>
            <person name="Probst A.J."/>
            <person name="Thomas B.C."/>
            <person name="Singh A."/>
            <person name="Wilkins M.J."/>
            <person name="Karaoz U."/>
            <person name="Brodie E.L."/>
            <person name="Williams K.H."/>
            <person name="Hubbard S.S."/>
            <person name="Banfield J.F."/>
        </authorList>
    </citation>
    <scope>NUCLEOTIDE SEQUENCE [LARGE SCALE GENOMIC DNA]</scope>
</reference>
<dbReference type="PANTHER" id="PTHR12526:SF629">
    <property type="entry name" value="TEICHURONIC ACID BIOSYNTHESIS GLYCOSYLTRANSFERASE TUAH-RELATED"/>
    <property type="match status" value="1"/>
</dbReference>
<dbReference type="Proteomes" id="UP000178042">
    <property type="component" value="Unassembled WGS sequence"/>
</dbReference>
<dbReference type="EMBL" id="MFLD01000027">
    <property type="protein sequence ID" value="OGG59324.1"/>
    <property type="molecule type" value="Genomic_DNA"/>
</dbReference>
<gene>
    <name evidence="5" type="ORF">A3C86_01580</name>
</gene>
<sequence length="358" mass="40492">MPTERAHGLQIMKMCEAFARLGHDVELVVPRRDNELSDNPFEYYNVKQIFRITTVSARGFVAYDRVGFWLHRVSFAYAALKHAAHSDANLAYTRDEFIAWLLSFGSRRFVYEAHEGRWNFVVRRAAQRAALVSVLTRGLKEFFTSRGVSEKKIVISPDAVDLKDFARPESREAARKRLELPLDKKVVMYIGLIDEWKGTDTFFEAADKLPRDIVPAVIGGRPEQLAKLAEKYPRVRFLGFLPYRELASNQAAADLLILPNSARHAISARDTSPLKLFTYMASGVPILASDLPSLREVLDEKTAVFFKPDDSGACARAIAEALANEDAMQARAREALIQVRAYTWHTRAEKILEAFKAL</sequence>
<dbReference type="AlphaFoldDB" id="A0A1F6DD27"/>
<evidence type="ECO:0000259" key="4">
    <source>
        <dbReference type="Pfam" id="PF13439"/>
    </source>
</evidence>
<evidence type="ECO:0000259" key="3">
    <source>
        <dbReference type="Pfam" id="PF00534"/>
    </source>
</evidence>
<keyword evidence="1" id="KW-0328">Glycosyltransferase</keyword>
<dbReference type="PANTHER" id="PTHR12526">
    <property type="entry name" value="GLYCOSYLTRANSFERASE"/>
    <property type="match status" value="1"/>
</dbReference>
<accession>A0A1F6DD27</accession>